<keyword evidence="4" id="KW-1185">Reference proteome</keyword>
<evidence type="ECO:0000313" key="3">
    <source>
        <dbReference type="EMBL" id="KAJ8061755.1"/>
    </source>
</evidence>
<dbReference type="EMBL" id="JAPEIS010000011">
    <property type="protein sequence ID" value="KAJ8061755.1"/>
    <property type="molecule type" value="Genomic_DNA"/>
</dbReference>
<sequence>MHFTKISSATAVFLISMISASPIQFSDVSFATHAHLHPTANFVSMDSATDKPYPTAFSASNPKFTALPSSGFKNAPHHSLSFSSSSSTNIETTTLPTATPTVTAADDNSEETNEIQTRATKGGNKTSGSGSSNAGGGGAKKRNASANSGGSTAKGGGKSAGSGSGTAGAGGGVDRYFEVVKLERGSSVGM</sequence>
<feature type="compositionally biased region" description="Low complexity" evidence="1">
    <location>
        <begin position="119"/>
        <end position="132"/>
    </location>
</feature>
<name>A0A9X0DGM9_9HELO</name>
<evidence type="ECO:0000313" key="4">
    <source>
        <dbReference type="Proteomes" id="UP001152300"/>
    </source>
</evidence>
<proteinExistence type="predicted"/>
<evidence type="ECO:0000256" key="2">
    <source>
        <dbReference type="SAM" id="SignalP"/>
    </source>
</evidence>
<dbReference type="OrthoDB" id="10511442at2759"/>
<feature type="compositionally biased region" description="Gly residues" evidence="1">
    <location>
        <begin position="152"/>
        <end position="173"/>
    </location>
</feature>
<accession>A0A9X0DGM9</accession>
<protein>
    <submittedName>
        <fullName evidence="3">Uncharacterized protein</fullName>
    </submittedName>
</protein>
<evidence type="ECO:0000256" key="1">
    <source>
        <dbReference type="SAM" id="MobiDB-lite"/>
    </source>
</evidence>
<organism evidence="3 4">
    <name type="scientific">Sclerotinia nivalis</name>
    <dbReference type="NCBI Taxonomy" id="352851"/>
    <lineage>
        <taxon>Eukaryota</taxon>
        <taxon>Fungi</taxon>
        <taxon>Dikarya</taxon>
        <taxon>Ascomycota</taxon>
        <taxon>Pezizomycotina</taxon>
        <taxon>Leotiomycetes</taxon>
        <taxon>Helotiales</taxon>
        <taxon>Sclerotiniaceae</taxon>
        <taxon>Sclerotinia</taxon>
    </lineage>
</organism>
<dbReference type="AlphaFoldDB" id="A0A9X0DGM9"/>
<feature type="region of interest" description="Disordered" evidence="1">
    <location>
        <begin position="76"/>
        <end position="176"/>
    </location>
</feature>
<comment type="caution">
    <text evidence="3">The sequence shown here is derived from an EMBL/GenBank/DDBJ whole genome shotgun (WGS) entry which is preliminary data.</text>
</comment>
<reference evidence="3" key="1">
    <citation type="submission" date="2022-11" db="EMBL/GenBank/DDBJ databases">
        <title>Genome Resource of Sclerotinia nivalis Strain SnTB1, a Plant Pathogen Isolated from American Ginseng.</title>
        <authorList>
            <person name="Fan S."/>
        </authorList>
    </citation>
    <scope>NUCLEOTIDE SEQUENCE</scope>
    <source>
        <strain evidence="3">SnTB1</strain>
    </source>
</reference>
<keyword evidence="2" id="KW-0732">Signal</keyword>
<dbReference type="Proteomes" id="UP001152300">
    <property type="component" value="Unassembled WGS sequence"/>
</dbReference>
<feature type="chain" id="PRO_5040739341" evidence="2">
    <location>
        <begin position="21"/>
        <end position="190"/>
    </location>
</feature>
<feature type="compositionally biased region" description="Low complexity" evidence="1">
    <location>
        <begin position="79"/>
        <end position="105"/>
    </location>
</feature>
<gene>
    <name evidence="3" type="ORF">OCU04_009553</name>
</gene>
<feature type="signal peptide" evidence="2">
    <location>
        <begin position="1"/>
        <end position="20"/>
    </location>
</feature>